<dbReference type="InterPro" id="IPR007527">
    <property type="entry name" value="Znf_SWIM"/>
</dbReference>
<dbReference type="GO" id="GO:0003676">
    <property type="term" value="F:nucleic acid binding"/>
    <property type="evidence" value="ECO:0007669"/>
    <property type="project" value="InterPro"/>
</dbReference>
<dbReference type="Pfam" id="PF04434">
    <property type="entry name" value="SWIM"/>
    <property type="match status" value="1"/>
</dbReference>
<dbReference type="InterPro" id="IPR006564">
    <property type="entry name" value="Znf_PMZ"/>
</dbReference>
<dbReference type="PANTHER" id="PTHR31973:SF187">
    <property type="entry name" value="MUTATOR TRANSPOSASE MUDRA PROTEIN"/>
    <property type="match status" value="1"/>
</dbReference>
<feature type="compositionally biased region" description="Basic and acidic residues" evidence="5">
    <location>
        <begin position="174"/>
        <end position="188"/>
    </location>
</feature>
<dbReference type="InterPro" id="IPR036875">
    <property type="entry name" value="Znf_CCHC_sf"/>
</dbReference>
<accession>A0AAV0FFU6</accession>
<dbReference type="PROSITE" id="PS50966">
    <property type="entry name" value="ZF_SWIM"/>
    <property type="match status" value="1"/>
</dbReference>
<dbReference type="PROSITE" id="PS50158">
    <property type="entry name" value="ZF_CCHC"/>
    <property type="match status" value="1"/>
</dbReference>
<dbReference type="EMBL" id="CAMAPF010000982">
    <property type="protein sequence ID" value="CAH9134486.1"/>
    <property type="molecule type" value="Genomic_DNA"/>
</dbReference>
<feature type="region of interest" description="Disordered" evidence="5">
    <location>
        <begin position="157"/>
        <end position="189"/>
    </location>
</feature>
<feature type="non-terminal residue" evidence="8">
    <location>
        <position position="298"/>
    </location>
</feature>
<keyword evidence="3" id="KW-0862">Zinc</keyword>
<evidence type="ECO:0000256" key="2">
    <source>
        <dbReference type="ARBA" id="ARBA00022771"/>
    </source>
</evidence>
<gene>
    <name evidence="8" type="ORF">CEPIT_LOCUS33762</name>
</gene>
<dbReference type="PANTHER" id="PTHR31973">
    <property type="entry name" value="POLYPROTEIN, PUTATIVE-RELATED"/>
    <property type="match status" value="1"/>
</dbReference>
<dbReference type="GO" id="GO:0008270">
    <property type="term" value="F:zinc ion binding"/>
    <property type="evidence" value="ECO:0007669"/>
    <property type="project" value="UniProtKB-KW"/>
</dbReference>
<evidence type="ECO:0000256" key="1">
    <source>
        <dbReference type="ARBA" id="ARBA00022723"/>
    </source>
</evidence>
<evidence type="ECO:0000256" key="4">
    <source>
        <dbReference type="PROSITE-ProRule" id="PRU00047"/>
    </source>
</evidence>
<evidence type="ECO:0000313" key="8">
    <source>
        <dbReference type="EMBL" id="CAH9134486.1"/>
    </source>
</evidence>
<evidence type="ECO:0000256" key="3">
    <source>
        <dbReference type="ARBA" id="ARBA00022833"/>
    </source>
</evidence>
<keyword evidence="2 4" id="KW-0863">Zinc-finger</keyword>
<reference evidence="8" key="1">
    <citation type="submission" date="2022-07" db="EMBL/GenBank/DDBJ databases">
        <authorList>
            <person name="Macas J."/>
            <person name="Novak P."/>
            <person name="Neumann P."/>
        </authorList>
    </citation>
    <scope>NUCLEOTIDE SEQUENCE</scope>
</reference>
<evidence type="ECO:0000259" key="7">
    <source>
        <dbReference type="PROSITE" id="PS50966"/>
    </source>
</evidence>
<dbReference type="AlphaFoldDB" id="A0AAV0FFU6"/>
<dbReference type="SMART" id="SM00575">
    <property type="entry name" value="ZnF_PMZ"/>
    <property type="match status" value="1"/>
</dbReference>
<comment type="caution">
    <text evidence="8">The sequence shown here is derived from an EMBL/GenBank/DDBJ whole genome shotgun (WGS) entry which is preliminary data.</text>
</comment>
<protein>
    <recommendedName>
        <fullName evidence="10">SWIM-type domain-containing protein</fullName>
    </recommendedName>
</protein>
<evidence type="ECO:0008006" key="10">
    <source>
        <dbReference type="Google" id="ProtNLM"/>
    </source>
</evidence>
<evidence type="ECO:0000259" key="6">
    <source>
        <dbReference type="PROSITE" id="PS50158"/>
    </source>
</evidence>
<keyword evidence="1" id="KW-0479">Metal-binding</keyword>
<feature type="domain" description="SWIM-type" evidence="7">
    <location>
        <begin position="83"/>
        <end position="115"/>
    </location>
</feature>
<organism evidence="8 9">
    <name type="scientific">Cuscuta epithymum</name>
    <dbReference type="NCBI Taxonomy" id="186058"/>
    <lineage>
        <taxon>Eukaryota</taxon>
        <taxon>Viridiplantae</taxon>
        <taxon>Streptophyta</taxon>
        <taxon>Embryophyta</taxon>
        <taxon>Tracheophyta</taxon>
        <taxon>Spermatophyta</taxon>
        <taxon>Magnoliopsida</taxon>
        <taxon>eudicotyledons</taxon>
        <taxon>Gunneridae</taxon>
        <taxon>Pentapetalae</taxon>
        <taxon>asterids</taxon>
        <taxon>lamiids</taxon>
        <taxon>Solanales</taxon>
        <taxon>Convolvulaceae</taxon>
        <taxon>Cuscuteae</taxon>
        <taxon>Cuscuta</taxon>
        <taxon>Cuscuta subgen. Cuscuta</taxon>
    </lineage>
</organism>
<dbReference type="InterPro" id="IPR001878">
    <property type="entry name" value="Znf_CCHC"/>
</dbReference>
<dbReference type="SUPFAM" id="SSF57756">
    <property type="entry name" value="Retrovirus zinc finger-like domains"/>
    <property type="match status" value="1"/>
</dbReference>
<evidence type="ECO:0000313" key="9">
    <source>
        <dbReference type="Proteomes" id="UP001152523"/>
    </source>
</evidence>
<keyword evidence="9" id="KW-1185">Reference proteome</keyword>
<sequence length="298" mass="33471">MCEAFNGTICRARTRPLINTLEEIRCYVMERTYKKMHLMKNSRDQICPRIRKVFNKNIESSSRCMCIPSAVGNFQVTEEDDQYGVNLNQHTCGCRAWDLSGIPCRHAISGIAFLRDDPTKYVDTCYRRETHSLSYSRGLPPINGYLMWPSVPGSNIKPPPHKVIPGRPKKNRAKSKDERSELPRDPNKLPKNGVKMKCWNCNTYGHNTRTCKQPREVNTAVSTKRLRGRTKKTISATTLLMCSGEHNIAATRPKRPKPPSTAMNYGSSQFGGGYGIVASQPTSSGIRNTFSMAGSSHL</sequence>
<proteinExistence type="predicted"/>
<feature type="domain" description="CCHC-type" evidence="6">
    <location>
        <begin position="197"/>
        <end position="213"/>
    </location>
</feature>
<dbReference type="Proteomes" id="UP001152523">
    <property type="component" value="Unassembled WGS sequence"/>
</dbReference>
<name>A0AAV0FFU6_9ASTE</name>
<evidence type="ECO:0000256" key="5">
    <source>
        <dbReference type="SAM" id="MobiDB-lite"/>
    </source>
</evidence>